<organism evidence="3 4">
    <name type="scientific">Lithohypha guttulata</name>
    <dbReference type="NCBI Taxonomy" id="1690604"/>
    <lineage>
        <taxon>Eukaryota</taxon>
        <taxon>Fungi</taxon>
        <taxon>Dikarya</taxon>
        <taxon>Ascomycota</taxon>
        <taxon>Pezizomycotina</taxon>
        <taxon>Eurotiomycetes</taxon>
        <taxon>Chaetothyriomycetidae</taxon>
        <taxon>Chaetothyriales</taxon>
        <taxon>Trichomeriaceae</taxon>
        <taxon>Lithohypha</taxon>
    </lineage>
</organism>
<dbReference type="GO" id="GO:0000166">
    <property type="term" value="F:nucleotide binding"/>
    <property type="evidence" value="ECO:0007669"/>
    <property type="project" value="InterPro"/>
</dbReference>
<evidence type="ECO:0000313" key="3">
    <source>
        <dbReference type="EMBL" id="KAK5080982.1"/>
    </source>
</evidence>
<dbReference type="Pfam" id="PF02894">
    <property type="entry name" value="GFO_IDH_MocA_C"/>
    <property type="match status" value="1"/>
</dbReference>
<dbReference type="SUPFAM" id="SSF51735">
    <property type="entry name" value="NAD(P)-binding Rossmann-fold domains"/>
    <property type="match status" value="1"/>
</dbReference>
<reference evidence="3 4" key="1">
    <citation type="submission" date="2023-08" db="EMBL/GenBank/DDBJ databases">
        <title>Black Yeasts Isolated from many extreme environments.</title>
        <authorList>
            <person name="Coleine C."/>
            <person name="Stajich J.E."/>
            <person name="Selbmann L."/>
        </authorList>
    </citation>
    <scope>NUCLEOTIDE SEQUENCE [LARGE SCALE GENOMIC DNA]</scope>
    <source>
        <strain evidence="3 4">CCFEE 5910</strain>
    </source>
</reference>
<dbReference type="InterPro" id="IPR051450">
    <property type="entry name" value="Gfo/Idh/MocA_Oxidoreductases"/>
</dbReference>
<dbReference type="PANTHER" id="PTHR43377">
    <property type="entry name" value="BILIVERDIN REDUCTASE A"/>
    <property type="match status" value="1"/>
</dbReference>
<comment type="caution">
    <text evidence="3">The sequence shown here is derived from an EMBL/GenBank/DDBJ whole genome shotgun (WGS) entry which is preliminary data.</text>
</comment>
<dbReference type="Pfam" id="PF01408">
    <property type="entry name" value="GFO_IDH_MocA"/>
    <property type="match status" value="1"/>
</dbReference>
<feature type="domain" description="Gfo/Idh/MocA-like oxidoreductase N-terminal" evidence="1">
    <location>
        <begin position="9"/>
        <end position="127"/>
    </location>
</feature>
<dbReference type="AlphaFoldDB" id="A0AAN7Y3Q4"/>
<dbReference type="Gene3D" id="3.40.50.720">
    <property type="entry name" value="NAD(P)-binding Rossmann-like Domain"/>
    <property type="match status" value="1"/>
</dbReference>
<accession>A0AAN7Y3Q4</accession>
<evidence type="ECO:0000313" key="4">
    <source>
        <dbReference type="Proteomes" id="UP001309876"/>
    </source>
</evidence>
<dbReference type="Gene3D" id="3.30.360.10">
    <property type="entry name" value="Dihydrodipicolinate Reductase, domain 2"/>
    <property type="match status" value="1"/>
</dbReference>
<dbReference type="InterPro" id="IPR036291">
    <property type="entry name" value="NAD(P)-bd_dom_sf"/>
</dbReference>
<sequence length="357" mass="38988">MGNASQDQISIAVIGLGLIGRRHAQTILEEPGARLVAVVDPVAVPKIVLSHFKVPCYPTIGDLIAGPAKPQCAVVCTPNDTHVPIGLELIKDGIHILVEKPVSTDIESGQQLVQAAEEAQVKLLVGHHRRFNPHIIRAKQVIESRTLGNIIAINGLWTAFKPLRYFQAPTEWRQSSSGGVLLINMIHDIDLLQHLFGPITRVYAERTTSQRRYLAEEGAAITLRFASGVVGTFLICDHTPSPHIFEAGTGENPLITKTGEDFYRVFGTEGTLEIPDCRIWSFAEGEEKSWSSKLVVEEGGVEEGVPFVSQLEHFLRVVKGEEGPMCSGADGLRALIVCEAIKRSMRDEVPVTIDVST</sequence>
<evidence type="ECO:0000259" key="1">
    <source>
        <dbReference type="Pfam" id="PF01408"/>
    </source>
</evidence>
<name>A0AAN7Y3Q4_9EURO</name>
<proteinExistence type="predicted"/>
<gene>
    <name evidence="3" type="ORF">LTR05_008299</name>
</gene>
<dbReference type="InterPro" id="IPR000683">
    <property type="entry name" value="Gfo/Idh/MocA-like_OxRdtase_N"/>
</dbReference>
<dbReference type="EMBL" id="JAVRRJ010000011">
    <property type="protein sequence ID" value="KAK5080982.1"/>
    <property type="molecule type" value="Genomic_DNA"/>
</dbReference>
<protein>
    <submittedName>
        <fullName evidence="3">Uncharacterized protein</fullName>
    </submittedName>
</protein>
<feature type="domain" description="Gfo/Idh/MocA-like oxidoreductase C-terminal" evidence="2">
    <location>
        <begin position="139"/>
        <end position="353"/>
    </location>
</feature>
<dbReference type="PANTHER" id="PTHR43377:SF1">
    <property type="entry name" value="BILIVERDIN REDUCTASE A"/>
    <property type="match status" value="1"/>
</dbReference>
<dbReference type="InterPro" id="IPR004104">
    <property type="entry name" value="Gfo/Idh/MocA-like_OxRdtase_C"/>
</dbReference>
<evidence type="ECO:0000259" key="2">
    <source>
        <dbReference type="Pfam" id="PF02894"/>
    </source>
</evidence>
<dbReference type="Proteomes" id="UP001309876">
    <property type="component" value="Unassembled WGS sequence"/>
</dbReference>
<keyword evidence="4" id="KW-1185">Reference proteome</keyword>
<dbReference type="SUPFAM" id="SSF55347">
    <property type="entry name" value="Glyceraldehyde-3-phosphate dehydrogenase-like, C-terminal domain"/>
    <property type="match status" value="1"/>
</dbReference>